<dbReference type="SUPFAM" id="SSF52821">
    <property type="entry name" value="Rhodanese/Cell cycle control phosphatase"/>
    <property type="match status" value="1"/>
</dbReference>
<keyword evidence="1" id="KW-0732">Signal</keyword>
<dbReference type="CDD" id="cd00158">
    <property type="entry name" value="RHOD"/>
    <property type="match status" value="1"/>
</dbReference>
<dbReference type="EMBL" id="CP066802">
    <property type="protein sequence ID" value="QQM68200.1"/>
    <property type="molecule type" value="Genomic_DNA"/>
</dbReference>
<evidence type="ECO:0000313" key="4">
    <source>
        <dbReference type="Proteomes" id="UP000595895"/>
    </source>
</evidence>
<dbReference type="PANTHER" id="PTHR45431">
    <property type="entry name" value="RHODANESE-LIKE DOMAIN-CONTAINING PROTEIN 15, CHLOROPLASTIC"/>
    <property type="match status" value="1"/>
</dbReference>
<organism evidence="3 4">
    <name type="scientific">Actinomyces weissii</name>
    <dbReference type="NCBI Taxonomy" id="675090"/>
    <lineage>
        <taxon>Bacteria</taxon>
        <taxon>Bacillati</taxon>
        <taxon>Actinomycetota</taxon>
        <taxon>Actinomycetes</taxon>
        <taxon>Actinomycetales</taxon>
        <taxon>Actinomycetaceae</taxon>
        <taxon>Actinomyces</taxon>
    </lineage>
</organism>
<dbReference type="KEGG" id="awe:JG540_05100"/>
<evidence type="ECO:0000313" key="3">
    <source>
        <dbReference type="EMBL" id="QQM68200.1"/>
    </source>
</evidence>
<accession>A0A7T7MBC8</accession>
<dbReference type="InterPro" id="IPR036873">
    <property type="entry name" value="Rhodanese-like_dom_sf"/>
</dbReference>
<sequence length="130" mass="13924">MPVPMPLTLSRRALTRLALPVLPLALLAACGSPAQPVDAQRPGTVIDVRTAEEYTQGHLQGAVNIDVSAPDFDEQVGQLDKTGRYTLYCRSGRRSAQAAERMKQLGFTDVQDAGSYQEATKALGLPEVTG</sequence>
<gene>
    <name evidence="3" type="ORF">JG540_05100</name>
</gene>
<dbReference type="Gene3D" id="3.40.250.10">
    <property type="entry name" value="Rhodanese-like domain"/>
    <property type="match status" value="1"/>
</dbReference>
<protein>
    <submittedName>
        <fullName evidence="3">Rhodanese-like domain-containing protein</fullName>
    </submittedName>
</protein>
<feature type="signal peptide" evidence="1">
    <location>
        <begin position="1"/>
        <end position="34"/>
    </location>
</feature>
<dbReference type="PROSITE" id="PS50206">
    <property type="entry name" value="RHODANESE_3"/>
    <property type="match status" value="1"/>
</dbReference>
<feature type="domain" description="Rhodanese" evidence="2">
    <location>
        <begin position="39"/>
        <end position="128"/>
    </location>
</feature>
<keyword evidence="4" id="KW-1185">Reference proteome</keyword>
<dbReference type="Pfam" id="PF00581">
    <property type="entry name" value="Rhodanese"/>
    <property type="match status" value="1"/>
</dbReference>
<dbReference type="Proteomes" id="UP000595895">
    <property type="component" value="Chromosome"/>
</dbReference>
<proteinExistence type="predicted"/>
<dbReference type="InterPro" id="IPR001763">
    <property type="entry name" value="Rhodanese-like_dom"/>
</dbReference>
<dbReference type="AlphaFoldDB" id="A0A7T7MBC8"/>
<dbReference type="RefSeq" id="WP_200277818.1">
    <property type="nucleotide sequence ID" value="NZ_CP066802.1"/>
</dbReference>
<evidence type="ECO:0000259" key="2">
    <source>
        <dbReference type="PROSITE" id="PS50206"/>
    </source>
</evidence>
<reference evidence="3 4" key="1">
    <citation type="submission" date="2020-12" db="EMBL/GenBank/DDBJ databases">
        <authorList>
            <person name="Zhou J."/>
        </authorList>
    </citation>
    <scope>NUCLEOTIDE SEQUENCE [LARGE SCALE GENOMIC DNA]</scope>
    <source>
        <strain evidence="3 4">CCUG 61299</strain>
    </source>
</reference>
<dbReference type="InterPro" id="IPR052367">
    <property type="entry name" value="Thiosulfate_ST/Rhodanese-like"/>
</dbReference>
<dbReference type="SMART" id="SM00450">
    <property type="entry name" value="RHOD"/>
    <property type="match status" value="1"/>
</dbReference>
<dbReference type="PANTHER" id="PTHR45431:SF3">
    <property type="entry name" value="RHODANESE-LIKE DOMAIN-CONTAINING PROTEIN 15, CHLOROPLASTIC"/>
    <property type="match status" value="1"/>
</dbReference>
<name>A0A7T7MBC8_9ACTO</name>
<feature type="chain" id="PRO_5039716246" evidence="1">
    <location>
        <begin position="35"/>
        <end position="130"/>
    </location>
</feature>
<evidence type="ECO:0000256" key="1">
    <source>
        <dbReference type="SAM" id="SignalP"/>
    </source>
</evidence>